<accession>A0ABS7TZW4</accession>
<dbReference type="CDD" id="cd08267">
    <property type="entry name" value="MDR1"/>
    <property type="match status" value="1"/>
</dbReference>
<reference evidence="2" key="1">
    <citation type="submission" date="2021-08" db="EMBL/GenBank/DDBJ databases">
        <authorList>
            <person name="Stevens D.C."/>
        </authorList>
    </citation>
    <scope>NUCLEOTIDE SEQUENCE</scope>
    <source>
        <strain evidence="2">DSM 53165</strain>
    </source>
</reference>
<feature type="domain" description="Enoyl reductase (ER)" evidence="1">
    <location>
        <begin position="10"/>
        <end position="319"/>
    </location>
</feature>
<gene>
    <name evidence="2" type="ORF">K7C98_31705</name>
</gene>
<dbReference type="InterPro" id="IPR036291">
    <property type="entry name" value="NAD(P)-bd_dom_sf"/>
</dbReference>
<keyword evidence="3" id="KW-1185">Reference proteome</keyword>
<sequence>MRAAIQTSFGAPSVLELREVSAPACGDDEVLVRVRASTVSVGDARVRAMRVPRGFGWISRLVFGWSRPRRPILGVDVAGTIEAVGAKVQGFAPGDEVFALNGKMGGHAELCAISTKGAVAHKPRSLSHEQAAALTFGGTTALDFLRRAKLARGERVLVNGASGAVGTAAVQLAKHRGAHVTGVCSGGNLELVRSLGADEVIDYRERDFAAASERYDVILDAVGNAPYARCERVLSERGRLLLVVAGLPEMLSALWINATTRRRVIAGPAAVHGEDVRTLAALAESGALRPVIERTFSLEQIRDAHALVDAGHKRGAVVVRVS</sequence>
<evidence type="ECO:0000313" key="2">
    <source>
        <dbReference type="EMBL" id="MBZ5713819.1"/>
    </source>
</evidence>
<dbReference type="Pfam" id="PF08240">
    <property type="entry name" value="ADH_N"/>
    <property type="match status" value="1"/>
</dbReference>
<dbReference type="InterPro" id="IPR013154">
    <property type="entry name" value="ADH-like_N"/>
</dbReference>
<dbReference type="InterPro" id="IPR050700">
    <property type="entry name" value="YIM1/Zinc_Alcohol_DH_Fams"/>
</dbReference>
<dbReference type="SMART" id="SM00829">
    <property type="entry name" value="PKS_ER"/>
    <property type="match status" value="1"/>
</dbReference>
<evidence type="ECO:0000259" key="1">
    <source>
        <dbReference type="SMART" id="SM00829"/>
    </source>
</evidence>
<dbReference type="SUPFAM" id="SSF51735">
    <property type="entry name" value="NAD(P)-binding Rossmann-fold domains"/>
    <property type="match status" value="1"/>
</dbReference>
<dbReference type="PANTHER" id="PTHR11695:SF294">
    <property type="entry name" value="RETICULON-4-INTERACTING PROTEIN 1, MITOCHONDRIAL"/>
    <property type="match status" value="1"/>
</dbReference>
<evidence type="ECO:0000313" key="3">
    <source>
        <dbReference type="Proteomes" id="UP001139031"/>
    </source>
</evidence>
<dbReference type="PANTHER" id="PTHR11695">
    <property type="entry name" value="ALCOHOL DEHYDROGENASE RELATED"/>
    <property type="match status" value="1"/>
</dbReference>
<protein>
    <submittedName>
        <fullName evidence="2">NAD(P)-dependent alcohol dehydrogenase</fullName>
    </submittedName>
</protein>
<dbReference type="EMBL" id="JAIRAU010000044">
    <property type="protein sequence ID" value="MBZ5713819.1"/>
    <property type="molecule type" value="Genomic_DNA"/>
</dbReference>
<organism evidence="2 3">
    <name type="scientific">Nannocystis pusilla</name>
    <dbReference type="NCBI Taxonomy" id="889268"/>
    <lineage>
        <taxon>Bacteria</taxon>
        <taxon>Pseudomonadati</taxon>
        <taxon>Myxococcota</taxon>
        <taxon>Polyangia</taxon>
        <taxon>Nannocystales</taxon>
        <taxon>Nannocystaceae</taxon>
        <taxon>Nannocystis</taxon>
    </lineage>
</organism>
<dbReference type="Pfam" id="PF13602">
    <property type="entry name" value="ADH_zinc_N_2"/>
    <property type="match status" value="1"/>
</dbReference>
<dbReference type="InterPro" id="IPR020843">
    <property type="entry name" value="ER"/>
</dbReference>
<dbReference type="SUPFAM" id="SSF50129">
    <property type="entry name" value="GroES-like"/>
    <property type="match status" value="1"/>
</dbReference>
<dbReference type="InterPro" id="IPR011032">
    <property type="entry name" value="GroES-like_sf"/>
</dbReference>
<name>A0ABS7TZW4_9BACT</name>
<dbReference type="Gene3D" id="3.90.180.10">
    <property type="entry name" value="Medium-chain alcohol dehydrogenases, catalytic domain"/>
    <property type="match status" value="1"/>
</dbReference>
<proteinExistence type="predicted"/>
<dbReference type="RefSeq" id="WP_224195554.1">
    <property type="nucleotide sequence ID" value="NZ_JAIRAU010000044.1"/>
</dbReference>
<comment type="caution">
    <text evidence="2">The sequence shown here is derived from an EMBL/GenBank/DDBJ whole genome shotgun (WGS) entry which is preliminary data.</text>
</comment>
<dbReference type="Proteomes" id="UP001139031">
    <property type="component" value="Unassembled WGS sequence"/>
</dbReference>
<dbReference type="Gene3D" id="3.40.50.720">
    <property type="entry name" value="NAD(P)-binding Rossmann-like Domain"/>
    <property type="match status" value="1"/>
</dbReference>